<accession>A0A0F6TEC9</accession>
<evidence type="ECO:0008006" key="5">
    <source>
        <dbReference type="Google" id="ProtNLM"/>
    </source>
</evidence>
<keyword evidence="2" id="KW-0472">Membrane</keyword>
<evidence type="ECO:0000256" key="2">
    <source>
        <dbReference type="SAM" id="Phobius"/>
    </source>
</evidence>
<dbReference type="HOGENOM" id="CLU_038241_0_0_11"/>
<sequence length="501" mass="55561">MPPSFGAEQPSFHGERKSKSTTPTTLKNIPPEGSAHTSAIDPDLLKINTNDEDSWLDRVTEIRSQRKNFLHDLWHEFITIPTLWSRRIRNFLLTTPGKMSSVVAVLSLVIAVSSVMMSQDSADRRAQLKTLVYSDEPVSHLTQNLYQSLSQADTAATIALVRVDEDQRQHYIISYQQASRAAALASAGLATDDTEEITLLSTINQLLPTYTGLVESAWVNSQQGNPVGVAYMSEASSLMRSEILPAARELHSLIAHKVAAEQRELTYPIWLPIGGLFFALVLLIITQFWLARLTHRRLNRGFVAATIILIVLHLWIGIAAGLTWSHGTVAYNRAALPLGQLTDARIIAQQARANETLALIRRQALDSSGITFTAATKQVTNALDQQENAYQSTSPTIATARRALVEWQHTHEQLTAQLSEGNFEDALATTLTPINEHTTTAYGTLDQALGTLIDETRATMREHIYLSIRASRFLNIISLVFGIIAVLSIWLGIRPRLQEYL</sequence>
<organism evidence="3 4">
    <name type="scientific">Corynebacterium kutscheri</name>
    <dbReference type="NCBI Taxonomy" id="35755"/>
    <lineage>
        <taxon>Bacteria</taxon>
        <taxon>Bacillati</taxon>
        <taxon>Actinomycetota</taxon>
        <taxon>Actinomycetes</taxon>
        <taxon>Mycobacteriales</taxon>
        <taxon>Corynebacteriaceae</taxon>
        <taxon>Corynebacterium</taxon>
    </lineage>
</organism>
<dbReference type="RefSeq" id="WP_052735940.1">
    <property type="nucleotide sequence ID" value="NZ_CP011312.1"/>
</dbReference>
<keyword evidence="2" id="KW-0812">Transmembrane</keyword>
<dbReference type="Proteomes" id="UP000033457">
    <property type="component" value="Chromosome"/>
</dbReference>
<dbReference type="EMBL" id="CP011312">
    <property type="protein sequence ID" value="AKE42009.1"/>
    <property type="molecule type" value="Genomic_DNA"/>
</dbReference>
<dbReference type="OrthoDB" id="3218196at2"/>
<proteinExistence type="predicted"/>
<keyword evidence="2" id="KW-1133">Transmembrane helix</keyword>
<feature type="transmembrane region" description="Helical" evidence="2">
    <location>
        <begin position="99"/>
        <end position="117"/>
    </location>
</feature>
<evidence type="ECO:0000313" key="4">
    <source>
        <dbReference type="Proteomes" id="UP000033457"/>
    </source>
</evidence>
<feature type="transmembrane region" description="Helical" evidence="2">
    <location>
        <begin position="473"/>
        <end position="493"/>
    </location>
</feature>
<feature type="transmembrane region" description="Helical" evidence="2">
    <location>
        <begin position="269"/>
        <end position="290"/>
    </location>
</feature>
<protein>
    <recommendedName>
        <fullName evidence="5">Chemotaxis methyl-accepting receptor HlyB-like 4HB MCP domain-containing protein</fullName>
    </recommendedName>
</protein>
<evidence type="ECO:0000256" key="1">
    <source>
        <dbReference type="SAM" id="MobiDB-lite"/>
    </source>
</evidence>
<dbReference type="KEGG" id="cku:UL82_09355"/>
<feature type="region of interest" description="Disordered" evidence="1">
    <location>
        <begin position="1"/>
        <end position="43"/>
    </location>
</feature>
<feature type="transmembrane region" description="Helical" evidence="2">
    <location>
        <begin position="302"/>
        <end position="324"/>
    </location>
</feature>
<dbReference type="STRING" id="35755.UL82_09355"/>
<dbReference type="AlphaFoldDB" id="A0A0F6TEC9"/>
<keyword evidence="4" id="KW-1185">Reference proteome</keyword>
<name>A0A0F6TEC9_9CORY</name>
<evidence type="ECO:0000313" key="3">
    <source>
        <dbReference type="EMBL" id="AKE42009.1"/>
    </source>
</evidence>
<reference evidence="3 4" key="1">
    <citation type="journal article" date="2015" name="Genome Announc.">
        <title>Complete Genome Sequence of Corynebacterium kutscheri DSM 20755, a Corynebacterial Type Strain with Remarkably Low G+C Content of Chromosomal DNA.</title>
        <authorList>
            <person name="Ruckert C."/>
            <person name="Albersmeier A."/>
            <person name="Winkler A."/>
            <person name="Tauch A."/>
        </authorList>
    </citation>
    <scope>NUCLEOTIDE SEQUENCE [LARGE SCALE GENOMIC DNA]</scope>
    <source>
        <strain evidence="3 4">DSM 20755</strain>
    </source>
</reference>
<gene>
    <name evidence="3" type="ORF">UL82_09355</name>
</gene>